<dbReference type="PATRIC" id="fig|943816.4.peg.3645"/>
<reference evidence="2 3" key="1">
    <citation type="journal article" date="2016" name="Front. Microbiol.">
        <title>Comparative Genomics Analysis of Streptomyces Species Reveals Their Adaptation to the Marine Environment and Their Diversity at the Genomic Level.</title>
        <authorList>
            <person name="Tian X."/>
            <person name="Zhang Z."/>
            <person name="Yang T."/>
            <person name="Chen M."/>
            <person name="Li J."/>
            <person name="Chen F."/>
            <person name="Yang J."/>
            <person name="Li W."/>
            <person name="Zhang B."/>
            <person name="Zhang Z."/>
            <person name="Wu J."/>
            <person name="Zhang C."/>
            <person name="Long L."/>
            <person name="Xiao J."/>
        </authorList>
    </citation>
    <scope>NUCLEOTIDE SEQUENCE [LARGE SCALE GENOMIC DNA]</scope>
    <source>
        <strain evidence="2 3">SCSIO M10379</strain>
    </source>
</reference>
<name>A0A1E7K799_9ACTN</name>
<protein>
    <recommendedName>
        <fullName evidence="1">ESAT-6-like protein</fullName>
    </recommendedName>
</protein>
<dbReference type="Gene3D" id="1.10.287.1060">
    <property type="entry name" value="ESAT-6-like"/>
    <property type="match status" value="1"/>
</dbReference>
<evidence type="ECO:0000313" key="2">
    <source>
        <dbReference type="EMBL" id="OEU99809.1"/>
    </source>
</evidence>
<comment type="caution">
    <text evidence="2">The sequence shown here is derived from an EMBL/GenBank/DDBJ whole genome shotgun (WGS) entry which is preliminary data.</text>
</comment>
<dbReference type="SUPFAM" id="SSF140453">
    <property type="entry name" value="EsxAB dimer-like"/>
    <property type="match status" value="1"/>
</dbReference>
<dbReference type="Proteomes" id="UP000175829">
    <property type="component" value="Unassembled WGS sequence"/>
</dbReference>
<evidence type="ECO:0000313" key="3">
    <source>
        <dbReference type="Proteomes" id="UP000175829"/>
    </source>
</evidence>
<sequence length="108" mass="12120">MAGGNFMDGEINVDFNRTDNAAEDLRLQTQQIKKWLAELDQELQHLKASWIGDDRDVYEEKQAAWNRAADAMGNLLTQYGGTLNEVSEAFRRNQSNAAQGFSNLRVGA</sequence>
<evidence type="ECO:0000256" key="1">
    <source>
        <dbReference type="RuleBase" id="RU362001"/>
    </source>
</evidence>
<dbReference type="InterPro" id="IPR036689">
    <property type="entry name" value="ESAT-6-like_sf"/>
</dbReference>
<proteinExistence type="inferred from homology"/>
<dbReference type="NCBIfam" id="TIGR03930">
    <property type="entry name" value="WXG100_ESAT6"/>
    <property type="match status" value="1"/>
</dbReference>
<dbReference type="InterPro" id="IPR010310">
    <property type="entry name" value="T7SS_ESAT-6-like"/>
</dbReference>
<comment type="similarity">
    <text evidence="1">Belongs to the WXG100 family.</text>
</comment>
<dbReference type="EMBL" id="LJGV01000022">
    <property type="protein sequence ID" value="OEU99809.1"/>
    <property type="molecule type" value="Genomic_DNA"/>
</dbReference>
<dbReference type="AlphaFoldDB" id="A0A1E7K799"/>
<accession>A0A1E7K799</accession>
<gene>
    <name evidence="2" type="ORF">AN217_20590</name>
</gene>
<organism evidence="2 3">
    <name type="scientific">Streptomyces qinglanensis</name>
    <dbReference type="NCBI Taxonomy" id="943816"/>
    <lineage>
        <taxon>Bacteria</taxon>
        <taxon>Bacillati</taxon>
        <taxon>Actinomycetota</taxon>
        <taxon>Actinomycetes</taxon>
        <taxon>Kitasatosporales</taxon>
        <taxon>Streptomycetaceae</taxon>
        <taxon>Streptomyces</taxon>
    </lineage>
</organism>
<dbReference type="RefSeq" id="WP_019354058.1">
    <property type="nucleotide sequence ID" value="NZ_LJGV01000022.1"/>
</dbReference>
<dbReference type="Pfam" id="PF06013">
    <property type="entry name" value="WXG100"/>
    <property type="match status" value="1"/>
</dbReference>